<dbReference type="AlphaFoldDB" id="A0A7X3FJ23"/>
<evidence type="ECO:0000256" key="1">
    <source>
        <dbReference type="SAM" id="MobiDB-lite"/>
    </source>
</evidence>
<protein>
    <submittedName>
        <fullName evidence="2">Uncharacterized protein</fullName>
    </submittedName>
</protein>
<dbReference type="OrthoDB" id="2891041at2"/>
<proteinExistence type="predicted"/>
<feature type="compositionally biased region" description="Basic and acidic residues" evidence="1">
    <location>
        <begin position="56"/>
        <end position="66"/>
    </location>
</feature>
<dbReference type="RefSeq" id="WP_157336059.1">
    <property type="nucleotide sequence ID" value="NZ_RHLK01000006.1"/>
</dbReference>
<dbReference type="Proteomes" id="UP000490800">
    <property type="component" value="Unassembled WGS sequence"/>
</dbReference>
<comment type="caution">
    <text evidence="2">The sequence shown here is derived from an EMBL/GenBank/DDBJ whole genome shotgun (WGS) entry which is preliminary data.</text>
</comment>
<feature type="region of interest" description="Disordered" evidence="1">
    <location>
        <begin position="48"/>
        <end position="73"/>
    </location>
</feature>
<sequence length="73" mass="8353">MNFTSQDISVIEKSLQHAIRSEQSEMKAAEFREVLQKLQVSSMKALQLTSEAEADESSRDGFRYDYDDSSDLM</sequence>
<name>A0A7X3FJ23_9BACL</name>
<evidence type="ECO:0000313" key="3">
    <source>
        <dbReference type="Proteomes" id="UP000490800"/>
    </source>
</evidence>
<evidence type="ECO:0000313" key="2">
    <source>
        <dbReference type="EMBL" id="MVP00409.1"/>
    </source>
</evidence>
<reference evidence="2 3" key="1">
    <citation type="journal article" date="2019" name="Microorganisms">
        <title>Paenibacillus lutrae sp. nov., A Chitinolytic Species Isolated from A River Otter in Castril Natural Park, Granada, Spain.</title>
        <authorList>
            <person name="Rodriguez M."/>
            <person name="Reina J.C."/>
            <person name="Bejar V."/>
            <person name="Llamas I."/>
        </authorList>
    </citation>
    <scope>NUCLEOTIDE SEQUENCE [LARGE SCALE GENOMIC DNA]</scope>
    <source>
        <strain evidence="2 3">N10</strain>
    </source>
</reference>
<organism evidence="2 3">
    <name type="scientific">Paenibacillus lutrae</name>
    <dbReference type="NCBI Taxonomy" id="2078573"/>
    <lineage>
        <taxon>Bacteria</taxon>
        <taxon>Bacillati</taxon>
        <taxon>Bacillota</taxon>
        <taxon>Bacilli</taxon>
        <taxon>Bacillales</taxon>
        <taxon>Paenibacillaceae</taxon>
        <taxon>Paenibacillus</taxon>
    </lineage>
</organism>
<dbReference type="EMBL" id="RHLK01000006">
    <property type="protein sequence ID" value="MVP00409.1"/>
    <property type="molecule type" value="Genomic_DNA"/>
</dbReference>
<gene>
    <name evidence="2" type="ORF">EDM21_12885</name>
</gene>
<keyword evidence="3" id="KW-1185">Reference proteome</keyword>
<accession>A0A7X3FJ23</accession>